<feature type="domain" description="Carbohydrate kinase PfkB" evidence="4">
    <location>
        <begin position="10"/>
        <end position="304"/>
    </location>
</feature>
<dbReference type="PANTHER" id="PTHR43085:SF15">
    <property type="entry name" value="2-DEHYDRO-3-DEOXYGLUCONOKINASE"/>
    <property type="match status" value="1"/>
</dbReference>
<evidence type="ECO:0000256" key="2">
    <source>
        <dbReference type="ARBA" id="ARBA00022679"/>
    </source>
</evidence>
<dbReference type="InterPro" id="IPR029056">
    <property type="entry name" value="Ribokinase-like"/>
</dbReference>
<dbReference type="GO" id="GO:0042840">
    <property type="term" value="P:D-glucuronate catabolic process"/>
    <property type="evidence" value="ECO:0007669"/>
    <property type="project" value="TreeGrafter"/>
</dbReference>
<protein>
    <submittedName>
        <fullName evidence="5">2-dehydro-3-deoxygluconokinase</fullName>
    </submittedName>
</protein>
<dbReference type="OrthoDB" id="9776822at2"/>
<organism evidence="5 6">
    <name type="scientific">Meinhardsimonia xiamenensis</name>
    <dbReference type="NCBI Taxonomy" id="990712"/>
    <lineage>
        <taxon>Bacteria</taxon>
        <taxon>Pseudomonadati</taxon>
        <taxon>Pseudomonadota</taxon>
        <taxon>Alphaproteobacteria</taxon>
        <taxon>Rhodobacterales</taxon>
        <taxon>Paracoccaceae</taxon>
        <taxon>Meinhardsimonia</taxon>
    </lineage>
</organism>
<evidence type="ECO:0000313" key="5">
    <source>
        <dbReference type="EMBL" id="SDK70393.1"/>
    </source>
</evidence>
<dbReference type="SUPFAM" id="SSF53613">
    <property type="entry name" value="Ribokinase-like"/>
    <property type="match status" value="1"/>
</dbReference>
<reference evidence="6" key="1">
    <citation type="submission" date="2016-10" db="EMBL/GenBank/DDBJ databases">
        <authorList>
            <person name="Varghese N."/>
            <person name="Submissions S."/>
        </authorList>
    </citation>
    <scope>NUCLEOTIDE SEQUENCE [LARGE SCALE GENOMIC DNA]</scope>
    <source>
        <strain evidence="6">CGMCC 1.10789</strain>
    </source>
</reference>
<evidence type="ECO:0000256" key="1">
    <source>
        <dbReference type="ARBA" id="ARBA00010688"/>
    </source>
</evidence>
<dbReference type="Pfam" id="PF00294">
    <property type="entry name" value="PfkB"/>
    <property type="match status" value="1"/>
</dbReference>
<keyword evidence="2" id="KW-0808">Transferase</keyword>
<dbReference type="GO" id="GO:0019698">
    <property type="term" value="P:D-galacturonate catabolic process"/>
    <property type="evidence" value="ECO:0007669"/>
    <property type="project" value="TreeGrafter"/>
</dbReference>
<evidence type="ECO:0000256" key="3">
    <source>
        <dbReference type="ARBA" id="ARBA00022777"/>
    </source>
</evidence>
<keyword evidence="6" id="KW-1185">Reference proteome</keyword>
<dbReference type="GO" id="GO:0006974">
    <property type="term" value="P:DNA damage response"/>
    <property type="evidence" value="ECO:0007669"/>
    <property type="project" value="TreeGrafter"/>
</dbReference>
<proteinExistence type="inferred from homology"/>
<dbReference type="CDD" id="cd01166">
    <property type="entry name" value="KdgK"/>
    <property type="match status" value="1"/>
</dbReference>
<evidence type="ECO:0000259" key="4">
    <source>
        <dbReference type="Pfam" id="PF00294"/>
    </source>
</evidence>
<dbReference type="Gene3D" id="3.40.1190.20">
    <property type="match status" value="1"/>
</dbReference>
<sequence>MEAPSNAPPRVACIGEAMVELALDDVAPDVARVGFAGDTLNTAVYLKRALPEAHVAYVTRLGTDRFSERMISFMQAEGLATDLVGRSHERVPGLYAITTDRAGERSFTYWRDRSAARQLFEVEPPALEDLAGFDLVFLSAISLAIMSAEARAALLEWLPAYRAGGGRLAFDSNWRPALWPDRPTARAIIEAAWRQTDIALPSLDDELAIFGERQEGEVLARLREFGVRSGALKRGAAGPLALDGTPAGPFAPATRVIDSTAAGDSFNAAYLAARLRGLSEAECLAAGHALAARVVGARGAILPREETG</sequence>
<dbReference type="EMBL" id="FNFV01000004">
    <property type="protein sequence ID" value="SDK70393.1"/>
    <property type="molecule type" value="Genomic_DNA"/>
</dbReference>
<dbReference type="Proteomes" id="UP000199328">
    <property type="component" value="Unassembled WGS sequence"/>
</dbReference>
<dbReference type="InterPro" id="IPR002173">
    <property type="entry name" value="Carboh/pur_kinase_PfkB_CS"/>
</dbReference>
<name>A0A1G9E2S2_9RHOB</name>
<dbReference type="InterPro" id="IPR050306">
    <property type="entry name" value="PfkB_Carbo_kinase"/>
</dbReference>
<dbReference type="PANTHER" id="PTHR43085">
    <property type="entry name" value="HEXOKINASE FAMILY MEMBER"/>
    <property type="match status" value="1"/>
</dbReference>
<evidence type="ECO:0000313" key="6">
    <source>
        <dbReference type="Proteomes" id="UP000199328"/>
    </source>
</evidence>
<dbReference type="GO" id="GO:0005829">
    <property type="term" value="C:cytosol"/>
    <property type="evidence" value="ECO:0007669"/>
    <property type="project" value="TreeGrafter"/>
</dbReference>
<dbReference type="STRING" id="990712.SAMN05216257_104127"/>
<accession>A0A1G9E2S2</accession>
<dbReference type="PROSITE" id="PS00584">
    <property type="entry name" value="PFKB_KINASES_2"/>
    <property type="match status" value="1"/>
</dbReference>
<dbReference type="AlphaFoldDB" id="A0A1G9E2S2"/>
<dbReference type="InterPro" id="IPR011611">
    <property type="entry name" value="PfkB_dom"/>
</dbReference>
<comment type="similarity">
    <text evidence="1">Belongs to the carbohydrate kinase PfkB family.</text>
</comment>
<keyword evidence="3 5" id="KW-0418">Kinase</keyword>
<dbReference type="GO" id="GO:0008673">
    <property type="term" value="F:2-dehydro-3-deoxygluconokinase activity"/>
    <property type="evidence" value="ECO:0007669"/>
    <property type="project" value="TreeGrafter"/>
</dbReference>
<gene>
    <name evidence="5" type="ORF">SAMN05216257_104127</name>
</gene>